<dbReference type="EMBL" id="CAQQ02011378">
    <property type="status" value="NOT_ANNOTATED_CDS"/>
    <property type="molecule type" value="Genomic_DNA"/>
</dbReference>
<dbReference type="Proteomes" id="UP000015102">
    <property type="component" value="Unassembled WGS sequence"/>
</dbReference>
<reference evidence="2" key="1">
    <citation type="submission" date="2013-02" db="EMBL/GenBank/DDBJ databases">
        <authorList>
            <person name="Hughes D."/>
        </authorList>
    </citation>
    <scope>NUCLEOTIDE SEQUENCE</scope>
    <source>
        <strain>Durham</strain>
        <strain evidence="2">NC isolate 2 -- Noor lab</strain>
    </source>
</reference>
<keyword evidence="2" id="KW-1185">Reference proteome</keyword>
<proteinExistence type="predicted"/>
<organism evidence="1 2">
    <name type="scientific">Megaselia scalaris</name>
    <name type="common">Humpbacked fly</name>
    <name type="synonym">Phora scalaris</name>
    <dbReference type="NCBI Taxonomy" id="36166"/>
    <lineage>
        <taxon>Eukaryota</taxon>
        <taxon>Metazoa</taxon>
        <taxon>Ecdysozoa</taxon>
        <taxon>Arthropoda</taxon>
        <taxon>Hexapoda</taxon>
        <taxon>Insecta</taxon>
        <taxon>Pterygota</taxon>
        <taxon>Neoptera</taxon>
        <taxon>Endopterygota</taxon>
        <taxon>Diptera</taxon>
        <taxon>Brachycera</taxon>
        <taxon>Muscomorpha</taxon>
        <taxon>Platypezoidea</taxon>
        <taxon>Phoridae</taxon>
        <taxon>Megaseliini</taxon>
        <taxon>Megaselia</taxon>
    </lineage>
</organism>
<dbReference type="EnsemblMetazoa" id="MESCA007621-RA">
    <property type="protein sequence ID" value="MESCA007621-PA"/>
    <property type="gene ID" value="MESCA007621"/>
</dbReference>
<sequence length="90" mass="10660">MCTQSITKGIRNSIDCNSYYTTRKRVEGFRECCSATGEIRIISKLKRQKQFLSIFNGESRRIPRIRTRCHSRRTQLTRTEKCRATTWQDP</sequence>
<dbReference type="AlphaFoldDB" id="T1GV39"/>
<protein>
    <submittedName>
        <fullName evidence="1">Uncharacterized protein</fullName>
    </submittedName>
</protein>
<dbReference type="HOGENOM" id="CLU_2443361_0_0_1"/>
<evidence type="ECO:0000313" key="2">
    <source>
        <dbReference type="Proteomes" id="UP000015102"/>
    </source>
</evidence>
<accession>T1GV39</accession>
<name>T1GV39_MEGSC</name>
<evidence type="ECO:0000313" key="1">
    <source>
        <dbReference type="EnsemblMetazoa" id="MESCA007621-PA"/>
    </source>
</evidence>
<reference evidence="1" key="2">
    <citation type="submission" date="2015-06" db="UniProtKB">
        <authorList>
            <consortium name="EnsemblMetazoa"/>
        </authorList>
    </citation>
    <scope>IDENTIFICATION</scope>
</reference>